<keyword evidence="11 18" id="KW-1133">Transmembrane helix</keyword>
<dbReference type="InterPro" id="IPR036257">
    <property type="entry name" value="Cyt_c_oxidase_su2_TM_sf"/>
</dbReference>
<sequence length="319" mass="34864" precursor="true">MRLKKYNKSIGMLSLFASAVMLSGCNTALMDPKGAIGLEQRTLILTAIGLMLIVVIPVIIMAFAFAWKYRASNTKAKYSPDWSHSNKIEAVVWTVPIIIIAILATITWKTTHSLDPFKPIVTDQKPMTVEVVSLDWKWLFIYPEQGIATVNELVIPKDVPVQFKVTSDSVMNSFFIPQLGGQIYAMAGMQTQLHLIANEAGTYKGISASFSGRGFSGMKFNTIATPTRADFDTWVAKVKSAPNQLATTDDFNKLAAQSIDNPVEYFSVAKPGLFKEIIGKYSMHDMKAAPEGHTMPMPAGADMKGMDMGGQSHAAGAEE</sequence>
<keyword evidence="4 17" id="KW-0813">Transport</keyword>
<evidence type="ECO:0000256" key="14">
    <source>
        <dbReference type="ARBA" id="ARBA00023139"/>
    </source>
</evidence>
<keyword evidence="15" id="KW-0449">Lipoprotein</keyword>
<dbReference type="InterPro" id="IPR045187">
    <property type="entry name" value="CcO_II"/>
</dbReference>
<reference evidence="23" key="1">
    <citation type="submission" date="2011-01" db="EMBL/GenBank/DDBJ databases">
        <title>Complete sequence of chromosome of Rahnella sp. Y9602.</title>
        <authorList>
            <consortium name="US DOE Joint Genome Institute"/>
            <person name="Lucas S."/>
            <person name="Copeland A."/>
            <person name="Lapidus A."/>
            <person name="Cheng J.-F."/>
            <person name="Goodwin L."/>
            <person name="Pitluck S."/>
            <person name="Lu M."/>
            <person name="Detter J.C."/>
            <person name="Han C."/>
            <person name="Tapia R."/>
            <person name="Land M."/>
            <person name="Hauser L."/>
            <person name="Kyrpides N."/>
            <person name="Ivanova N."/>
            <person name="Ovchinnikova G."/>
            <person name="Pagani I."/>
            <person name="Sobecky P.A."/>
            <person name="Martinez R.J."/>
            <person name="Woyke T."/>
        </authorList>
    </citation>
    <scope>NUCLEOTIDE SEQUENCE [LARGE SCALE GENOMIC DNA]</scope>
    <source>
        <strain evidence="23">Y9602</strain>
    </source>
</reference>
<dbReference type="Proteomes" id="UP001598201">
    <property type="component" value="Unassembled WGS sequence"/>
</dbReference>
<evidence type="ECO:0000256" key="9">
    <source>
        <dbReference type="ARBA" id="ARBA00022729"/>
    </source>
</evidence>
<evidence type="ECO:0000256" key="15">
    <source>
        <dbReference type="ARBA" id="ARBA00023288"/>
    </source>
</evidence>
<dbReference type="SUPFAM" id="SSF49503">
    <property type="entry name" value="Cupredoxins"/>
    <property type="match status" value="1"/>
</dbReference>
<dbReference type="KEGG" id="rah:Rahaq_3357"/>
<dbReference type="SUPFAM" id="SSF81464">
    <property type="entry name" value="Cytochrome c oxidase subunit II-like, transmembrane region"/>
    <property type="match status" value="1"/>
</dbReference>
<evidence type="ECO:0000259" key="19">
    <source>
        <dbReference type="PROSITE" id="PS50857"/>
    </source>
</evidence>
<evidence type="ECO:0000256" key="11">
    <source>
        <dbReference type="ARBA" id="ARBA00022989"/>
    </source>
</evidence>
<feature type="domain" description="Cytochrome oxidase subunit II transmembrane region profile" evidence="20">
    <location>
        <begin position="21"/>
        <end position="118"/>
    </location>
</feature>
<dbReference type="InterPro" id="IPR011759">
    <property type="entry name" value="Cyt_c_oxidase_su2_TM_dom"/>
</dbReference>
<dbReference type="OrthoDB" id="9783445at2"/>
<evidence type="ECO:0000256" key="5">
    <source>
        <dbReference type="ARBA" id="ARBA00022475"/>
    </source>
</evidence>
<dbReference type="Gene3D" id="2.60.40.420">
    <property type="entry name" value="Cupredoxins - blue copper proteins"/>
    <property type="match status" value="1"/>
</dbReference>
<comment type="function">
    <text evidence="16">Cytochrome bo(3) ubiquinol terminal oxidase is the component of the aerobic respiratory chain of E.coli that predominates when cells are grown at high aeration. Has proton pump activity across the membrane in addition to electron transfer, pumping 2 protons/electron.</text>
</comment>
<dbReference type="PROSITE" id="PS50857">
    <property type="entry name" value="COX2_CUA"/>
    <property type="match status" value="1"/>
</dbReference>
<evidence type="ECO:0000313" key="21">
    <source>
        <dbReference type="EMBL" id="ADW74951.1"/>
    </source>
</evidence>
<keyword evidence="6" id="KW-0997">Cell inner membrane</keyword>
<dbReference type="AlphaFoldDB" id="A0A0H3FD42"/>
<dbReference type="PIRSF" id="PIRSF000292">
    <property type="entry name" value="Ubi_od_II"/>
    <property type="match status" value="1"/>
</dbReference>
<keyword evidence="10 17" id="KW-0249">Electron transport</keyword>
<proteinExistence type="inferred from homology"/>
<evidence type="ECO:0000313" key="22">
    <source>
        <dbReference type="EMBL" id="MFD3222116.1"/>
    </source>
</evidence>
<dbReference type="FunFam" id="1.10.287.90:FF:000002">
    <property type="entry name" value="Ubiquinol oxidase subunit 2"/>
    <property type="match status" value="1"/>
</dbReference>
<feature type="transmembrane region" description="Helical" evidence="18">
    <location>
        <begin position="43"/>
        <end position="67"/>
    </location>
</feature>
<dbReference type="EMBL" id="JBHUCJ010000002">
    <property type="protein sequence ID" value="MFD3222116.1"/>
    <property type="molecule type" value="Genomic_DNA"/>
</dbReference>
<evidence type="ECO:0000256" key="2">
    <source>
        <dbReference type="ARBA" id="ARBA00007866"/>
    </source>
</evidence>
<dbReference type="RefSeq" id="WP_013576645.1">
    <property type="nucleotide sequence ID" value="NC_015061.1"/>
</dbReference>
<dbReference type="NCBIfam" id="TIGR01433">
    <property type="entry name" value="CyoA"/>
    <property type="match status" value="1"/>
</dbReference>
<evidence type="ECO:0000259" key="20">
    <source>
        <dbReference type="PROSITE" id="PS50999"/>
    </source>
</evidence>
<evidence type="ECO:0000313" key="24">
    <source>
        <dbReference type="Proteomes" id="UP001598201"/>
    </source>
</evidence>
<keyword evidence="14" id="KW-0564">Palmitate</keyword>
<dbReference type="PANTHER" id="PTHR22888:SF18">
    <property type="entry name" value="CYTOCHROME BO(3) UBIQUINOL OXIDASE SUBUNIT 2"/>
    <property type="match status" value="1"/>
</dbReference>
<comment type="subcellular location">
    <subcellularLocation>
        <location evidence="1">Cell inner membrane</location>
        <topology evidence="1">Multi-pass membrane protein</topology>
    </subcellularLocation>
    <subcellularLocation>
        <location evidence="17">Cell membrane</location>
    </subcellularLocation>
</comment>
<dbReference type="GO" id="GO:0005886">
    <property type="term" value="C:plasma membrane"/>
    <property type="evidence" value="ECO:0007669"/>
    <property type="project" value="UniProtKB-SubCell"/>
</dbReference>
<keyword evidence="24" id="KW-1185">Reference proteome</keyword>
<dbReference type="GeneID" id="95416056"/>
<feature type="domain" description="Cytochrome oxidase subunit II copper A binding" evidence="19">
    <location>
        <begin position="124"/>
        <end position="237"/>
    </location>
</feature>
<evidence type="ECO:0000256" key="16">
    <source>
        <dbReference type="ARBA" id="ARBA00025694"/>
    </source>
</evidence>
<evidence type="ECO:0000256" key="3">
    <source>
        <dbReference type="ARBA" id="ARBA00011700"/>
    </source>
</evidence>
<dbReference type="InterPro" id="IPR008972">
    <property type="entry name" value="Cupredoxin"/>
</dbReference>
<evidence type="ECO:0000256" key="8">
    <source>
        <dbReference type="ARBA" id="ARBA00022692"/>
    </source>
</evidence>
<dbReference type="GO" id="GO:0005507">
    <property type="term" value="F:copper ion binding"/>
    <property type="evidence" value="ECO:0007669"/>
    <property type="project" value="InterPro"/>
</dbReference>
<reference evidence="22 24" key="3">
    <citation type="submission" date="2024-09" db="EMBL/GenBank/DDBJ databases">
        <title>Genomes of Rahnella.</title>
        <authorList>
            <person name="Mnguni F.C."/>
            <person name="Shin G.Y."/>
            <person name="Coutinho T."/>
        </authorList>
    </citation>
    <scope>NUCLEOTIDE SEQUENCE [LARGE SCALE GENOMIC DNA]</scope>
    <source>
        <strain evidence="22 24">20WA0057</strain>
    </source>
</reference>
<dbReference type="HOGENOM" id="CLU_036876_6_1_6"/>
<keyword evidence="12 17" id="KW-0560">Oxidoreductase</keyword>
<accession>A0A0H3FD42</accession>
<dbReference type="GO" id="GO:0004129">
    <property type="term" value="F:cytochrome-c oxidase activity"/>
    <property type="evidence" value="ECO:0007669"/>
    <property type="project" value="UniProtKB-UniRule"/>
</dbReference>
<dbReference type="Proteomes" id="UP000007257">
    <property type="component" value="Chromosome"/>
</dbReference>
<keyword evidence="13 17" id="KW-0472">Membrane</keyword>
<comment type="similarity">
    <text evidence="2 17">Belongs to the cytochrome c oxidase subunit 2 family.</text>
</comment>
<dbReference type="InterPro" id="IPR034227">
    <property type="entry name" value="CuRO_UO_II"/>
</dbReference>
<dbReference type="InterPro" id="IPR010514">
    <property type="entry name" value="COX_ARM"/>
</dbReference>
<dbReference type="Pfam" id="PF06481">
    <property type="entry name" value="COX_ARM"/>
    <property type="match status" value="1"/>
</dbReference>
<dbReference type="eggNOG" id="COG1622">
    <property type="taxonomic scope" value="Bacteria"/>
</dbReference>
<protein>
    <recommendedName>
        <fullName evidence="17">Ubiquinol oxidase subunit 2</fullName>
    </recommendedName>
</protein>
<dbReference type="InterPro" id="IPR006333">
    <property type="entry name" value="Cyt_o_ubiquinol_oxidase_su2"/>
</dbReference>
<dbReference type="InterPro" id="IPR002429">
    <property type="entry name" value="CcO_II-like_C"/>
</dbReference>
<keyword evidence="8 18" id="KW-0812">Transmembrane</keyword>
<dbReference type="GO" id="GO:0016682">
    <property type="term" value="F:oxidoreductase activity, acting on diphenols and related substances as donors, oxygen as acceptor"/>
    <property type="evidence" value="ECO:0007669"/>
    <property type="project" value="InterPro"/>
</dbReference>
<evidence type="ECO:0000256" key="13">
    <source>
        <dbReference type="ARBA" id="ARBA00023136"/>
    </source>
</evidence>
<evidence type="ECO:0000256" key="6">
    <source>
        <dbReference type="ARBA" id="ARBA00022519"/>
    </source>
</evidence>
<reference evidence="21 23" key="2">
    <citation type="journal article" date="2012" name="J. Bacteriol.">
        <title>Complete Genome Sequence of Rahnella sp. Strain Y9602, a Gammaproteobacterium Isolate from Metal- and Radionuclide-Contaminated Soil.</title>
        <authorList>
            <person name="Martinez R.J."/>
            <person name="Bruce D."/>
            <person name="Detter C."/>
            <person name="Goodwin L.A."/>
            <person name="Han J."/>
            <person name="Han C.S."/>
            <person name="Held B."/>
            <person name="Land M.L."/>
            <person name="Mikhailova N."/>
            <person name="Nolan M."/>
            <person name="Pennacchio L."/>
            <person name="Pitluck S."/>
            <person name="Tapia R."/>
            <person name="Woyke T."/>
            <person name="Sobecky P.A."/>
        </authorList>
    </citation>
    <scope>NUCLEOTIDE SEQUENCE [LARGE SCALE GENOMIC DNA]</scope>
    <source>
        <strain evidence="21 23">Y9602</strain>
    </source>
</reference>
<dbReference type="FunFam" id="2.60.40.420:FF:000008">
    <property type="entry name" value="Ubiquinol oxidase subunit 2"/>
    <property type="match status" value="1"/>
</dbReference>
<organism evidence="21 23">
    <name type="scientific">Rahnella sp. (strain Y9602)</name>
    <dbReference type="NCBI Taxonomy" id="2703885"/>
    <lineage>
        <taxon>Bacteria</taxon>
        <taxon>Pseudomonadati</taxon>
        <taxon>Pseudomonadota</taxon>
        <taxon>Gammaproteobacteria</taxon>
        <taxon>Enterobacterales</taxon>
        <taxon>Yersiniaceae</taxon>
        <taxon>Rahnella</taxon>
    </lineage>
</organism>
<evidence type="ECO:0000256" key="4">
    <source>
        <dbReference type="ARBA" id="ARBA00022448"/>
    </source>
</evidence>
<dbReference type="Pfam" id="PF00116">
    <property type="entry name" value="COX2"/>
    <property type="match status" value="1"/>
</dbReference>
<dbReference type="GO" id="GO:0009486">
    <property type="term" value="F:cytochrome bo3 ubiquinol oxidase activity"/>
    <property type="evidence" value="ECO:0007669"/>
    <property type="project" value="InterPro"/>
</dbReference>
<evidence type="ECO:0000256" key="18">
    <source>
        <dbReference type="SAM" id="Phobius"/>
    </source>
</evidence>
<dbReference type="Gene3D" id="1.10.287.90">
    <property type="match status" value="1"/>
</dbReference>
<evidence type="ECO:0000256" key="17">
    <source>
        <dbReference type="PIRNR" id="PIRNR000292"/>
    </source>
</evidence>
<keyword evidence="7 17" id="KW-0679">Respiratory chain</keyword>
<dbReference type="CDD" id="cd04212">
    <property type="entry name" value="CuRO_UO_II"/>
    <property type="match status" value="1"/>
</dbReference>
<comment type="subunit">
    <text evidence="3">Heterooctamer of two A chains, two B chains, two C chains and two D chains.</text>
</comment>
<dbReference type="PROSITE" id="PS50999">
    <property type="entry name" value="COX2_TM"/>
    <property type="match status" value="1"/>
</dbReference>
<dbReference type="PROSITE" id="PS51257">
    <property type="entry name" value="PROKAR_LIPOPROTEIN"/>
    <property type="match status" value="1"/>
</dbReference>
<dbReference type="EMBL" id="CP002505">
    <property type="protein sequence ID" value="ADW74951.1"/>
    <property type="molecule type" value="Genomic_DNA"/>
</dbReference>
<gene>
    <name evidence="22" type="primary">cyoA</name>
    <name evidence="21" type="ordered locus">Rahaq_3357</name>
    <name evidence="22" type="ORF">ACFPK4_01080</name>
</gene>
<evidence type="ECO:0000313" key="23">
    <source>
        <dbReference type="Proteomes" id="UP000007257"/>
    </source>
</evidence>
<dbReference type="GO" id="GO:0042773">
    <property type="term" value="P:ATP synthesis coupled electron transport"/>
    <property type="evidence" value="ECO:0007669"/>
    <property type="project" value="TreeGrafter"/>
</dbReference>
<keyword evidence="5 17" id="KW-1003">Cell membrane</keyword>
<feature type="transmembrane region" description="Helical" evidence="18">
    <location>
        <begin position="88"/>
        <end position="108"/>
    </location>
</feature>
<evidence type="ECO:0000256" key="1">
    <source>
        <dbReference type="ARBA" id="ARBA00004429"/>
    </source>
</evidence>
<dbReference type="NCBIfam" id="NF007816">
    <property type="entry name" value="PRK10525.1"/>
    <property type="match status" value="1"/>
</dbReference>
<evidence type="ECO:0000256" key="10">
    <source>
        <dbReference type="ARBA" id="ARBA00022982"/>
    </source>
</evidence>
<dbReference type="PANTHER" id="PTHR22888">
    <property type="entry name" value="CYTOCHROME C OXIDASE, SUBUNIT II"/>
    <property type="match status" value="1"/>
</dbReference>
<evidence type="ECO:0000256" key="12">
    <source>
        <dbReference type="ARBA" id="ARBA00023002"/>
    </source>
</evidence>
<name>A0A0H3FD42_RAHSY</name>
<keyword evidence="9" id="KW-0732">Signal</keyword>
<evidence type="ECO:0000256" key="7">
    <source>
        <dbReference type="ARBA" id="ARBA00022660"/>
    </source>
</evidence>